<dbReference type="KEGG" id="suls:Sdiek1_1145"/>
<gene>
    <name evidence="1" type="ORF">Sdiek1_1145</name>
</gene>
<sequence>MSLQKFNIQDYEFLYSSDNADRLIGIDVFNSMFLPDSYFFYEGMKIYQRSSDTKIALFSGFFGDYPYVYFSYFPIQSSYFLFFCLW</sequence>
<evidence type="ECO:0000313" key="2">
    <source>
        <dbReference type="Proteomes" id="UP000196005"/>
    </source>
</evidence>
<protein>
    <submittedName>
        <fullName evidence="1">Uncharacterized protein</fullName>
    </submittedName>
</protein>
<evidence type="ECO:0000313" key="1">
    <source>
        <dbReference type="EMBL" id="ARU48311.1"/>
    </source>
</evidence>
<reference evidence="2" key="1">
    <citation type="submission" date="2017-05" db="EMBL/GenBank/DDBJ databases">
        <title>Dechlorination kinetics govern the competition between two new strains of the genus Sulfurospirillum.</title>
        <authorList>
            <person name="Buttet G.F."/>
            <person name="Murray A.M."/>
            <person name="Goris T."/>
            <person name="Burion M."/>
            <person name="Lin B."/>
            <person name="Rolle M."/>
            <person name="Maillard J."/>
        </authorList>
    </citation>
    <scope>NUCLEOTIDE SEQUENCE [LARGE SCALE GENOMIC DNA]</scope>
    <source>
        <strain evidence="2">SL2-1</strain>
    </source>
</reference>
<accession>A0A1Y0HJN5</accession>
<dbReference type="AlphaFoldDB" id="A0A1Y0HJN5"/>
<dbReference type="EMBL" id="CP021416">
    <property type="protein sequence ID" value="ARU48311.1"/>
    <property type="molecule type" value="Genomic_DNA"/>
</dbReference>
<proteinExistence type="predicted"/>
<dbReference type="Proteomes" id="UP000196005">
    <property type="component" value="Chromosome"/>
</dbReference>
<dbReference type="RefSeq" id="WP_087438291.1">
    <property type="nucleotide sequence ID" value="NZ_CP021416.1"/>
</dbReference>
<organism evidence="1 2">
    <name type="scientific">Sulfurospirillum diekertiae</name>
    <dbReference type="NCBI Taxonomy" id="1854492"/>
    <lineage>
        <taxon>Bacteria</taxon>
        <taxon>Pseudomonadati</taxon>
        <taxon>Campylobacterota</taxon>
        <taxon>Epsilonproteobacteria</taxon>
        <taxon>Campylobacterales</taxon>
        <taxon>Sulfurospirillaceae</taxon>
        <taxon>Sulfurospirillum</taxon>
    </lineage>
</organism>
<name>A0A1Y0HJN5_9BACT</name>
<keyword evidence="2" id="KW-1185">Reference proteome</keyword>